<evidence type="ECO:0000256" key="1">
    <source>
        <dbReference type="SAM" id="Phobius"/>
    </source>
</evidence>
<evidence type="ECO:0000313" key="3">
    <source>
        <dbReference type="Proteomes" id="UP000216454"/>
    </source>
</evidence>
<organism evidence="2 3">
    <name type="scientific">Pseudoscardovia suis</name>
    <dbReference type="NCBI Taxonomy" id="987063"/>
    <lineage>
        <taxon>Bacteria</taxon>
        <taxon>Bacillati</taxon>
        <taxon>Actinomycetota</taxon>
        <taxon>Actinomycetes</taxon>
        <taxon>Bifidobacteriales</taxon>
        <taxon>Bifidobacteriaceae</taxon>
        <taxon>Pseudoscardovia</taxon>
    </lineage>
</organism>
<dbReference type="NCBIfam" id="NF041808">
    <property type="entry name" value="daptide_123"/>
    <property type="match status" value="1"/>
</dbReference>
<keyword evidence="1" id="KW-0472">Membrane</keyword>
<proteinExistence type="predicted"/>
<dbReference type="AlphaFoldDB" id="A0A261F4I1"/>
<accession>A0A261F4I1</accession>
<keyword evidence="1" id="KW-1133">Transmembrane helix</keyword>
<dbReference type="EMBL" id="MWWQ01000001">
    <property type="protein sequence ID" value="OZG53998.1"/>
    <property type="molecule type" value="Genomic_DNA"/>
</dbReference>
<evidence type="ECO:0000313" key="2">
    <source>
        <dbReference type="EMBL" id="OZG53998.1"/>
    </source>
</evidence>
<gene>
    <name evidence="2" type="ORF">PSSU_0101</name>
</gene>
<feature type="transmembrane region" description="Helical" evidence="1">
    <location>
        <begin position="20"/>
        <end position="40"/>
    </location>
</feature>
<name>A0A261F4I1_9BIFI</name>
<dbReference type="RefSeq" id="WP_275542117.1">
    <property type="nucleotide sequence ID" value="NZ_MWWQ01000001.1"/>
</dbReference>
<keyword evidence="3" id="KW-1185">Reference proteome</keyword>
<dbReference type="Proteomes" id="UP000216454">
    <property type="component" value="Unassembled WGS sequence"/>
</dbReference>
<keyword evidence="1" id="KW-0812">Transmembrane</keyword>
<comment type="caution">
    <text evidence="2">The sequence shown here is derived from an EMBL/GenBank/DDBJ whole genome shotgun (WGS) entry which is preliminary data.</text>
</comment>
<reference evidence="2 3" key="1">
    <citation type="journal article" date="2017" name="BMC Genomics">
        <title>Comparative genomic and phylogenomic analyses of the Bifidobacteriaceae family.</title>
        <authorList>
            <person name="Lugli G.A."/>
            <person name="Milani C."/>
            <person name="Turroni F."/>
            <person name="Duranti S."/>
            <person name="Mancabelli L."/>
            <person name="Mangifesta M."/>
            <person name="Ferrario C."/>
            <person name="Modesto M."/>
            <person name="Mattarelli P."/>
            <person name="Jiri K."/>
            <person name="van Sinderen D."/>
            <person name="Ventura M."/>
        </authorList>
    </citation>
    <scope>NUCLEOTIDE SEQUENCE [LARGE SCALE GENOMIC DNA]</scope>
    <source>
        <strain evidence="2 3">DSM 24744</strain>
    </source>
</reference>
<sequence length="41" mass="4032">MELTVEQLESLETPGFGEWAAGVGAGIGMGLIAAGIGLALT</sequence>
<protein>
    <submittedName>
        <fullName evidence="2">Uncharacterized protein</fullName>
    </submittedName>
</protein>